<feature type="transmembrane region" description="Helical" evidence="7">
    <location>
        <begin position="294"/>
        <end position="312"/>
    </location>
</feature>
<keyword evidence="10" id="KW-1185">Reference proteome</keyword>
<evidence type="ECO:0000313" key="10">
    <source>
        <dbReference type="Proteomes" id="UP001168528"/>
    </source>
</evidence>
<protein>
    <submittedName>
        <fullName evidence="9">MFS transporter</fullName>
    </submittedName>
</protein>
<feature type="transmembrane region" description="Helical" evidence="7">
    <location>
        <begin position="20"/>
        <end position="36"/>
    </location>
</feature>
<evidence type="ECO:0000256" key="1">
    <source>
        <dbReference type="ARBA" id="ARBA00004651"/>
    </source>
</evidence>
<dbReference type="PANTHER" id="PTHR23517:SF3">
    <property type="entry name" value="INTEGRAL MEMBRANE TRANSPORT PROTEIN"/>
    <property type="match status" value="1"/>
</dbReference>
<dbReference type="RefSeq" id="WP_302040423.1">
    <property type="nucleotide sequence ID" value="NZ_JAUKPO010000020.1"/>
</dbReference>
<dbReference type="PROSITE" id="PS50850">
    <property type="entry name" value="MFS"/>
    <property type="match status" value="1"/>
</dbReference>
<dbReference type="InterPro" id="IPR050171">
    <property type="entry name" value="MFS_Transporters"/>
</dbReference>
<evidence type="ECO:0000256" key="2">
    <source>
        <dbReference type="ARBA" id="ARBA00022448"/>
    </source>
</evidence>
<evidence type="ECO:0000256" key="7">
    <source>
        <dbReference type="SAM" id="Phobius"/>
    </source>
</evidence>
<keyword evidence="6 7" id="KW-0472">Membrane</keyword>
<dbReference type="PANTHER" id="PTHR23517">
    <property type="entry name" value="RESISTANCE PROTEIN MDTM, PUTATIVE-RELATED-RELATED"/>
    <property type="match status" value="1"/>
</dbReference>
<sequence>MQTRVYTQTRLGLRENWQQFTLLVIINAFVGGMIGLERTLLPELAEGEFGLVAKTALLSFIVVFGLTKALTNYLTGALANQVGRKNLLVYGWLFGLPVPLILMYAPTWNWIILANVLLGINQGLAWSSTVVMKIDLVGEKNRGLAMGINEFAGYLSIAAVAFLTGWMAKEYGLRPYPFVIGIIFALLGLLGSIFLIKDTASHVKQEVKFSSQPLLPNVFWDTTFRHSNLGAVTQAGLVNNLNDGMVWGLLPVLLSSKGFSLPQIGLIVATYPAIWGVGQLFTGALADRFCKKSLLFLGMFFQGLAIIFFPWATSPSHFMAIATVLGLGTAVVYPTFLAAIASDTHPNQRAGSMGVFRFWRDLGYAVGALLTGVLADTFGVYYAMLVVGGITILSALVIGYRMSCGKKLAYI</sequence>
<feature type="transmembrane region" description="Helical" evidence="7">
    <location>
        <begin position="144"/>
        <end position="164"/>
    </location>
</feature>
<evidence type="ECO:0000256" key="6">
    <source>
        <dbReference type="ARBA" id="ARBA00023136"/>
    </source>
</evidence>
<dbReference type="Pfam" id="PF07690">
    <property type="entry name" value="MFS_1"/>
    <property type="match status" value="2"/>
</dbReference>
<evidence type="ECO:0000256" key="4">
    <source>
        <dbReference type="ARBA" id="ARBA00022692"/>
    </source>
</evidence>
<comment type="caution">
    <text evidence="9">The sequence shown here is derived from an EMBL/GenBank/DDBJ whole genome shotgun (WGS) entry which is preliminary data.</text>
</comment>
<dbReference type="EMBL" id="JAUKPO010000020">
    <property type="protein sequence ID" value="MDO1449619.1"/>
    <property type="molecule type" value="Genomic_DNA"/>
</dbReference>
<keyword evidence="3" id="KW-1003">Cell membrane</keyword>
<reference evidence="9" key="1">
    <citation type="submission" date="2023-07" db="EMBL/GenBank/DDBJ databases">
        <title>The genome sequence of Rhodocytophaga aerolata KACC 12507.</title>
        <authorList>
            <person name="Zhang X."/>
        </authorList>
    </citation>
    <scope>NUCLEOTIDE SEQUENCE</scope>
    <source>
        <strain evidence="9">KACC 12507</strain>
    </source>
</reference>
<gene>
    <name evidence="9" type="ORF">Q0590_25300</name>
</gene>
<feature type="transmembrane region" description="Helical" evidence="7">
    <location>
        <begin position="381"/>
        <end position="400"/>
    </location>
</feature>
<proteinExistence type="predicted"/>
<keyword evidence="5 7" id="KW-1133">Transmembrane helix</keyword>
<dbReference type="Proteomes" id="UP001168528">
    <property type="component" value="Unassembled WGS sequence"/>
</dbReference>
<name>A0ABT8RE49_9BACT</name>
<evidence type="ECO:0000256" key="3">
    <source>
        <dbReference type="ARBA" id="ARBA00022475"/>
    </source>
</evidence>
<evidence type="ECO:0000256" key="5">
    <source>
        <dbReference type="ARBA" id="ARBA00022989"/>
    </source>
</evidence>
<feature type="transmembrane region" description="Helical" evidence="7">
    <location>
        <begin position="176"/>
        <end position="196"/>
    </location>
</feature>
<feature type="transmembrane region" description="Helical" evidence="7">
    <location>
        <begin position="358"/>
        <end position="375"/>
    </location>
</feature>
<dbReference type="InterPro" id="IPR036259">
    <property type="entry name" value="MFS_trans_sf"/>
</dbReference>
<dbReference type="InterPro" id="IPR011701">
    <property type="entry name" value="MFS"/>
</dbReference>
<feature type="transmembrane region" description="Helical" evidence="7">
    <location>
        <begin position="87"/>
        <end position="105"/>
    </location>
</feature>
<feature type="transmembrane region" description="Helical" evidence="7">
    <location>
        <begin position="318"/>
        <end position="337"/>
    </location>
</feature>
<feature type="transmembrane region" description="Helical" evidence="7">
    <location>
        <begin position="111"/>
        <end position="132"/>
    </location>
</feature>
<accession>A0ABT8RE49</accession>
<keyword evidence="2" id="KW-0813">Transport</keyword>
<dbReference type="CDD" id="cd17325">
    <property type="entry name" value="MFS_MdtG_SLC18_like"/>
    <property type="match status" value="1"/>
</dbReference>
<dbReference type="InterPro" id="IPR020846">
    <property type="entry name" value="MFS_dom"/>
</dbReference>
<feature type="transmembrane region" description="Helical" evidence="7">
    <location>
        <begin position="56"/>
        <end position="75"/>
    </location>
</feature>
<dbReference type="SUPFAM" id="SSF103473">
    <property type="entry name" value="MFS general substrate transporter"/>
    <property type="match status" value="1"/>
</dbReference>
<feature type="domain" description="Major facilitator superfamily (MFS) profile" evidence="8">
    <location>
        <begin position="20"/>
        <end position="406"/>
    </location>
</feature>
<evidence type="ECO:0000313" key="9">
    <source>
        <dbReference type="EMBL" id="MDO1449619.1"/>
    </source>
</evidence>
<evidence type="ECO:0000259" key="8">
    <source>
        <dbReference type="PROSITE" id="PS50850"/>
    </source>
</evidence>
<dbReference type="Gene3D" id="1.20.1250.20">
    <property type="entry name" value="MFS general substrate transporter like domains"/>
    <property type="match status" value="2"/>
</dbReference>
<comment type="subcellular location">
    <subcellularLocation>
        <location evidence="1">Cell membrane</location>
        <topology evidence="1">Multi-pass membrane protein</topology>
    </subcellularLocation>
</comment>
<keyword evidence="4 7" id="KW-0812">Transmembrane</keyword>
<organism evidence="9 10">
    <name type="scientific">Rhodocytophaga aerolata</name>
    <dbReference type="NCBI Taxonomy" id="455078"/>
    <lineage>
        <taxon>Bacteria</taxon>
        <taxon>Pseudomonadati</taxon>
        <taxon>Bacteroidota</taxon>
        <taxon>Cytophagia</taxon>
        <taxon>Cytophagales</taxon>
        <taxon>Rhodocytophagaceae</taxon>
        <taxon>Rhodocytophaga</taxon>
    </lineage>
</organism>